<reference evidence="1 2" key="1">
    <citation type="submission" date="2023-08" db="EMBL/GenBank/DDBJ databases">
        <title>Rhodoferax potami sp. nov. and Rhodoferax mekongensis sp. nov., isolated from the Mekong River in Thailand.</title>
        <authorList>
            <person name="Kitikhun S."/>
            <person name="Charoenyingcharoen P."/>
            <person name="Siriarchawattana P."/>
            <person name="Likhitrattanapisal S."/>
            <person name="Nilsakha T."/>
            <person name="Chanpet A."/>
            <person name="Rattanawaree P."/>
            <person name="Ingsriswang S."/>
        </authorList>
    </citation>
    <scope>NUCLEOTIDE SEQUENCE [LARGE SCALE GENOMIC DNA]</scope>
    <source>
        <strain evidence="1 2">TBRC 17307</strain>
    </source>
</reference>
<evidence type="ECO:0000313" key="2">
    <source>
        <dbReference type="Proteomes" id="UP001302257"/>
    </source>
</evidence>
<gene>
    <name evidence="1" type="ORF">RAN89_06225</name>
</gene>
<dbReference type="Proteomes" id="UP001302257">
    <property type="component" value="Chromosome"/>
</dbReference>
<proteinExistence type="predicted"/>
<evidence type="ECO:0000313" key="1">
    <source>
        <dbReference type="EMBL" id="WNO06023.1"/>
    </source>
</evidence>
<sequence>MKIKPEHLDTLRQHIAALDTPERREQYRKGDFPRAEAVKDLNKRYRWDLFNAAVPAKWVCDVLYKYSHDEHIDTALRNIVKPLEV</sequence>
<keyword evidence="2" id="KW-1185">Reference proteome</keyword>
<accession>A0ABZ0B2E2</accession>
<protein>
    <submittedName>
        <fullName evidence="1">Uncharacterized protein</fullName>
    </submittedName>
</protein>
<organism evidence="1 2">
    <name type="scientific">Rhodoferax mekongensis</name>
    <dbReference type="NCBI Taxonomy" id="3068341"/>
    <lineage>
        <taxon>Bacteria</taxon>
        <taxon>Pseudomonadati</taxon>
        <taxon>Pseudomonadota</taxon>
        <taxon>Betaproteobacteria</taxon>
        <taxon>Burkholderiales</taxon>
        <taxon>Comamonadaceae</taxon>
        <taxon>Rhodoferax</taxon>
    </lineage>
</organism>
<dbReference type="EMBL" id="CP132507">
    <property type="protein sequence ID" value="WNO06023.1"/>
    <property type="molecule type" value="Genomic_DNA"/>
</dbReference>
<dbReference type="RefSeq" id="WP_313868745.1">
    <property type="nucleotide sequence ID" value="NZ_CP132507.1"/>
</dbReference>
<name>A0ABZ0B2E2_9BURK</name>